<accession>A0A839YXP6</accession>
<keyword evidence="1" id="KW-1133">Transmembrane helix</keyword>
<organism evidence="2 3">
    <name type="scientific">Sphingomicrobium lutaoense</name>
    <dbReference type="NCBI Taxonomy" id="515949"/>
    <lineage>
        <taxon>Bacteria</taxon>
        <taxon>Pseudomonadati</taxon>
        <taxon>Pseudomonadota</taxon>
        <taxon>Alphaproteobacteria</taxon>
        <taxon>Sphingomonadales</taxon>
        <taxon>Sphingomonadaceae</taxon>
        <taxon>Sphingomicrobium</taxon>
    </lineage>
</organism>
<feature type="transmembrane region" description="Helical" evidence="1">
    <location>
        <begin position="58"/>
        <end position="75"/>
    </location>
</feature>
<dbReference type="EMBL" id="JACICF010000001">
    <property type="protein sequence ID" value="MBB3763078.1"/>
    <property type="molecule type" value="Genomic_DNA"/>
</dbReference>
<proteinExistence type="predicted"/>
<name>A0A839YXP6_9SPHN</name>
<comment type="caution">
    <text evidence="2">The sequence shown here is derived from an EMBL/GenBank/DDBJ whole genome shotgun (WGS) entry which is preliminary data.</text>
</comment>
<dbReference type="RefSeq" id="WP_183932406.1">
    <property type="nucleotide sequence ID" value="NZ_JACICF010000001.1"/>
</dbReference>
<evidence type="ECO:0000313" key="3">
    <source>
        <dbReference type="Proteomes" id="UP000578569"/>
    </source>
</evidence>
<sequence>MLKFVTIVFATIYVVCVGVWTVASLRLFGFADRSVVSGILEPLGWPWRNWFKEQLGDFSAPLVTFAVLLLMTYLAKRNLRGTAR</sequence>
<reference evidence="2 3" key="1">
    <citation type="submission" date="2020-08" db="EMBL/GenBank/DDBJ databases">
        <title>Genomic Encyclopedia of Type Strains, Phase IV (KMG-IV): sequencing the most valuable type-strain genomes for metagenomic binning, comparative biology and taxonomic classification.</title>
        <authorList>
            <person name="Goeker M."/>
        </authorList>
    </citation>
    <scope>NUCLEOTIDE SEQUENCE [LARGE SCALE GENOMIC DNA]</scope>
    <source>
        <strain evidence="2 3">DSM 24194</strain>
    </source>
</reference>
<keyword evidence="1" id="KW-0472">Membrane</keyword>
<evidence type="ECO:0000256" key="1">
    <source>
        <dbReference type="SAM" id="Phobius"/>
    </source>
</evidence>
<evidence type="ECO:0000313" key="2">
    <source>
        <dbReference type="EMBL" id="MBB3763078.1"/>
    </source>
</evidence>
<keyword evidence="3" id="KW-1185">Reference proteome</keyword>
<dbReference type="AlphaFoldDB" id="A0A839YXP6"/>
<dbReference type="Proteomes" id="UP000578569">
    <property type="component" value="Unassembled WGS sequence"/>
</dbReference>
<gene>
    <name evidence="2" type="ORF">FHS50_000101</name>
</gene>
<feature type="transmembrane region" description="Helical" evidence="1">
    <location>
        <begin position="7"/>
        <end position="28"/>
    </location>
</feature>
<protein>
    <submittedName>
        <fullName evidence="2">Putative membrane protein</fullName>
    </submittedName>
</protein>
<keyword evidence="1" id="KW-0812">Transmembrane</keyword>